<sequence>FLSKAFWLIFLTSEISVRNFFMNINIPLDSEFLVVQSDNGQLLSEVFRLKPTSPLQIYRLGAYKSKDILTLSQSGFVRRRINFHKLIIKTG</sequence>
<organism evidence="1 2">
    <name type="scientific">Diploptera punctata</name>
    <name type="common">Pacific beetle cockroach</name>
    <dbReference type="NCBI Taxonomy" id="6984"/>
    <lineage>
        <taxon>Eukaryota</taxon>
        <taxon>Metazoa</taxon>
        <taxon>Ecdysozoa</taxon>
        <taxon>Arthropoda</taxon>
        <taxon>Hexapoda</taxon>
        <taxon>Insecta</taxon>
        <taxon>Pterygota</taxon>
        <taxon>Neoptera</taxon>
        <taxon>Polyneoptera</taxon>
        <taxon>Dictyoptera</taxon>
        <taxon>Blattodea</taxon>
        <taxon>Blaberoidea</taxon>
        <taxon>Blaberidae</taxon>
        <taxon>Diplopterinae</taxon>
        <taxon>Diploptera</taxon>
    </lineage>
</organism>
<comment type="caution">
    <text evidence="1">The sequence shown here is derived from an EMBL/GenBank/DDBJ whole genome shotgun (WGS) entry which is preliminary data.</text>
</comment>
<evidence type="ECO:0000313" key="2">
    <source>
        <dbReference type="Proteomes" id="UP001233999"/>
    </source>
</evidence>
<keyword evidence="2" id="KW-1185">Reference proteome</keyword>
<accession>A0AAD7ZEG1</accession>
<name>A0AAD7ZEG1_DIPPU</name>
<protein>
    <submittedName>
        <fullName evidence="1">Uncharacterized protein</fullName>
    </submittedName>
</protein>
<dbReference type="AlphaFoldDB" id="A0AAD7ZEG1"/>
<reference evidence="1" key="2">
    <citation type="submission" date="2023-05" db="EMBL/GenBank/DDBJ databases">
        <authorList>
            <person name="Fouks B."/>
        </authorList>
    </citation>
    <scope>NUCLEOTIDE SEQUENCE</scope>
    <source>
        <strain evidence="1">Stay&amp;Tobe</strain>
        <tissue evidence="1">Testes</tissue>
    </source>
</reference>
<evidence type="ECO:0000313" key="1">
    <source>
        <dbReference type="EMBL" id="KAJ9579006.1"/>
    </source>
</evidence>
<feature type="non-terminal residue" evidence="1">
    <location>
        <position position="91"/>
    </location>
</feature>
<dbReference type="EMBL" id="JASPKZ010008779">
    <property type="protein sequence ID" value="KAJ9579006.1"/>
    <property type="molecule type" value="Genomic_DNA"/>
</dbReference>
<gene>
    <name evidence="1" type="ORF">L9F63_024894</name>
</gene>
<dbReference type="Proteomes" id="UP001233999">
    <property type="component" value="Unassembled WGS sequence"/>
</dbReference>
<feature type="non-terminal residue" evidence="1">
    <location>
        <position position="1"/>
    </location>
</feature>
<reference evidence="1" key="1">
    <citation type="journal article" date="2023" name="IScience">
        <title>Live-bearing cockroach genome reveals convergent evolutionary mechanisms linked to viviparity in insects and beyond.</title>
        <authorList>
            <person name="Fouks B."/>
            <person name="Harrison M.C."/>
            <person name="Mikhailova A.A."/>
            <person name="Marchal E."/>
            <person name="English S."/>
            <person name="Carruthers M."/>
            <person name="Jennings E.C."/>
            <person name="Chiamaka E.L."/>
            <person name="Frigard R.A."/>
            <person name="Pippel M."/>
            <person name="Attardo G.M."/>
            <person name="Benoit J.B."/>
            <person name="Bornberg-Bauer E."/>
            <person name="Tobe S.S."/>
        </authorList>
    </citation>
    <scope>NUCLEOTIDE SEQUENCE</scope>
    <source>
        <strain evidence="1">Stay&amp;Tobe</strain>
    </source>
</reference>
<proteinExistence type="predicted"/>